<reference evidence="2" key="1">
    <citation type="submission" date="2022-11" db="UniProtKB">
        <authorList>
            <consortium name="WormBaseParasite"/>
        </authorList>
    </citation>
    <scope>IDENTIFICATION</scope>
</reference>
<organism evidence="1 2">
    <name type="scientific">Panagrolaimus sp. ES5</name>
    <dbReference type="NCBI Taxonomy" id="591445"/>
    <lineage>
        <taxon>Eukaryota</taxon>
        <taxon>Metazoa</taxon>
        <taxon>Ecdysozoa</taxon>
        <taxon>Nematoda</taxon>
        <taxon>Chromadorea</taxon>
        <taxon>Rhabditida</taxon>
        <taxon>Tylenchina</taxon>
        <taxon>Panagrolaimomorpha</taxon>
        <taxon>Panagrolaimoidea</taxon>
        <taxon>Panagrolaimidae</taxon>
        <taxon>Panagrolaimus</taxon>
    </lineage>
</organism>
<dbReference type="WBParaSite" id="ES5_v2.g25493.t1">
    <property type="protein sequence ID" value="ES5_v2.g25493.t1"/>
    <property type="gene ID" value="ES5_v2.g25493"/>
</dbReference>
<evidence type="ECO:0000313" key="2">
    <source>
        <dbReference type="WBParaSite" id="ES5_v2.g25493.t1"/>
    </source>
</evidence>
<name>A0AC34G7U6_9BILA</name>
<dbReference type="Proteomes" id="UP000887579">
    <property type="component" value="Unplaced"/>
</dbReference>
<sequence length="167" mass="19649">MFPEVGKVDVNVKFPIFMEWIIDENSIYNGNSFSTTKDYDFPGFAGFKYWLSHGGIEEEEETFDFALSISNEICDCFDIEVDLTFTINGKEPKKIAQKLRATEVGRIILWTDLFEVLINHLDKNRQITLQLSGTFTFVRFDNEFQMHFNNDLLWKLLFKIEDKVRHV</sequence>
<accession>A0AC34G7U6</accession>
<protein>
    <submittedName>
        <fullName evidence="2">Uncharacterized protein</fullName>
    </submittedName>
</protein>
<evidence type="ECO:0000313" key="1">
    <source>
        <dbReference type="Proteomes" id="UP000887579"/>
    </source>
</evidence>
<proteinExistence type="predicted"/>